<organism evidence="2 3">
    <name type="scientific">Candidatus Sulfuritelmatomonas gaucii</name>
    <dbReference type="NCBI Taxonomy" id="2043161"/>
    <lineage>
        <taxon>Bacteria</taxon>
        <taxon>Pseudomonadati</taxon>
        <taxon>Acidobacteriota</taxon>
        <taxon>Terriglobia</taxon>
        <taxon>Terriglobales</taxon>
        <taxon>Acidobacteriaceae</taxon>
        <taxon>Candidatus Sulfuritelmatomonas</taxon>
    </lineage>
</organism>
<evidence type="ECO:0000313" key="3">
    <source>
        <dbReference type="Proteomes" id="UP000239735"/>
    </source>
</evidence>
<sequence>MHRNSIIWTGLVLCCLAPAAAQPAASSPNIDAALLAKANAGDAVAEVQVGESYARAGAAEHYHEVAANDYKQAEAWYQKAADQKNLAGELHLAALYRDGGMGFPRDMTQAAAWYRKAADQGDPDSQATLGVLYSMGQGVQQSDVEAYFWLDLAASVKGPNQEKYAANRQMIGTHITADELADVEDRVAAWKAKHPRQDSQK</sequence>
<feature type="signal peptide" evidence="1">
    <location>
        <begin position="1"/>
        <end position="21"/>
    </location>
</feature>
<dbReference type="PANTHER" id="PTHR43628:SF1">
    <property type="entry name" value="CHITIN SYNTHASE REGULATORY FACTOR 2-RELATED"/>
    <property type="match status" value="1"/>
</dbReference>
<dbReference type="AlphaFoldDB" id="A0A2N9L432"/>
<dbReference type="EMBL" id="OKRB01000013">
    <property type="protein sequence ID" value="SPE17725.1"/>
    <property type="molecule type" value="Genomic_DNA"/>
</dbReference>
<accession>A0A2N9L432</accession>
<protein>
    <recommendedName>
        <fullName evidence="4">Sel1 repeat family protein</fullName>
    </recommendedName>
</protein>
<dbReference type="InterPro" id="IPR006597">
    <property type="entry name" value="Sel1-like"/>
</dbReference>
<dbReference type="SMART" id="SM00671">
    <property type="entry name" value="SEL1"/>
    <property type="match status" value="3"/>
</dbReference>
<evidence type="ECO:0000313" key="2">
    <source>
        <dbReference type="EMBL" id="SPE17725.1"/>
    </source>
</evidence>
<dbReference type="Gene3D" id="1.25.40.10">
    <property type="entry name" value="Tetratricopeptide repeat domain"/>
    <property type="match status" value="1"/>
</dbReference>
<dbReference type="SUPFAM" id="SSF81901">
    <property type="entry name" value="HCP-like"/>
    <property type="match status" value="1"/>
</dbReference>
<keyword evidence="1" id="KW-0732">Signal</keyword>
<dbReference type="InterPro" id="IPR052945">
    <property type="entry name" value="Mitotic_Regulator"/>
</dbReference>
<evidence type="ECO:0008006" key="4">
    <source>
        <dbReference type="Google" id="ProtNLM"/>
    </source>
</evidence>
<gene>
    <name evidence="2" type="ORF">SBA5_110085</name>
</gene>
<evidence type="ECO:0000256" key="1">
    <source>
        <dbReference type="SAM" id="SignalP"/>
    </source>
</evidence>
<dbReference type="Proteomes" id="UP000239735">
    <property type="component" value="Unassembled WGS sequence"/>
</dbReference>
<dbReference type="InterPro" id="IPR011990">
    <property type="entry name" value="TPR-like_helical_dom_sf"/>
</dbReference>
<dbReference type="OrthoDB" id="8235393at2"/>
<proteinExistence type="predicted"/>
<feature type="chain" id="PRO_5014847883" description="Sel1 repeat family protein" evidence="1">
    <location>
        <begin position="22"/>
        <end position="201"/>
    </location>
</feature>
<dbReference type="Pfam" id="PF08238">
    <property type="entry name" value="Sel1"/>
    <property type="match status" value="3"/>
</dbReference>
<dbReference type="PANTHER" id="PTHR43628">
    <property type="entry name" value="ACTIVATOR OF C KINASE PROTEIN 1-RELATED"/>
    <property type="match status" value="1"/>
</dbReference>
<reference evidence="3" key="1">
    <citation type="submission" date="2018-02" db="EMBL/GenBank/DDBJ databases">
        <authorList>
            <person name="Hausmann B."/>
        </authorList>
    </citation>
    <scope>NUCLEOTIDE SEQUENCE [LARGE SCALE GENOMIC DNA]</scope>
    <source>
        <strain evidence="3">Peat soil MAG SbA5</strain>
    </source>
</reference>
<name>A0A2N9L432_9BACT</name>